<dbReference type="Proteomes" id="UP001328733">
    <property type="component" value="Unassembled WGS sequence"/>
</dbReference>
<feature type="domain" description="GAF" evidence="1">
    <location>
        <begin position="11"/>
        <end position="133"/>
    </location>
</feature>
<reference evidence="2 3" key="1">
    <citation type="submission" date="2024-01" db="EMBL/GenBank/DDBJ databases">
        <title>Genomic insights into the taxonomy and metabolism of the cyanobacterium Pannus brasiliensis CCIBt3594.</title>
        <authorList>
            <person name="Machado M."/>
            <person name="Botero N.B."/>
            <person name="Andreote A.P.D."/>
            <person name="Feitosa A.M.T."/>
            <person name="Popin R."/>
            <person name="Sivonen K."/>
            <person name="Fiore M.F."/>
        </authorList>
    </citation>
    <scope>NUCLEOTIDE SEQUENCE [LARGE SCALE GENOMIC DNA]</scope>
    <source>
        <strain evidence="2 3">CCIBt3594</strain>
    </source>
</reference>
<dbReference type="RefSeq" id="WP_332865513.1">
    <property type="nucleotide sequence ID" value="NZ_JBAFSM010000022.1"/>
</dbReference>
<dbReference type="Pfam" id="PF01590">
    <property type="entry name" value="GAF"/>
    <property type="match status" value="1"/>
</dbReference>
<proteinExistence type="predicted"/>
<dbReference type="InterPro" id="IPR029016">
    <property type="entry name" value="GAF-like_dom_sf"/>
</dbReference>
<dbReference type="EMBL" id="JBAFSM010000022">
    <property type="protein sequence ID" value="MEG3438029.1"/>
    <property type="molecule type" value="Genomic_DNA"/>
</dbReference>
<evidence type="ECO:0000313" key="2">
    <source>
        <dbReference type="EMBL" id="MEG3438029.1"/>
    </source>
</evidence>
<protein>
    <submittedName>
        <fullName evidence="2">GAF domain-containing protein</fullName>
    </submittedName>
</protein>
<dbReference type="Gene3D" id="3.30.450.40">
    <property type="match status" value="1"/>
</dbReference>
<keyword evidence="3" id="KW-1185">Reference proteome</keyword>
<evidence type="ECO:0000259" key="1">
    <source>
        <dbReference type="Pfam" id="PF01590"/>
    </source>
</evidence>
<dbReference type="SUPFAM" id="SSF55781">
    <property type="entry name" value="GAF domain-like"/>
    <property type="match status" value="1"/>
</dbReference>
<gene>
    <name evidence="2" type="ORF">V0288_12955</name>
</gene>
<name>A0AAW9QYN8_9CHRO</name>
<accession>A0AAW9QYN8</accession>
<sequence length="152" mass="16137">MSLETSTTALDDDLDRIAREVFILVHAETVIIARFEDGGSIVHYVTGVGKHAGAIVGKKGETATSGLCGVVREGNCPVLVGKTEGDTRIRQDIAVALGITTALAVPIEVNHELFGAIVVLNRFDGGEFSESDSIALSEYVRLLTDRGENRLG</sequence>
<organism evidence="2 3">
    <name type="scientific">Pannus brasiliensis CCIBt3594</name>
    <dbReference type="NCBI Taxonomy" id="1427578"/>
    <lineage>
        <taxon>Bacteria</taxon>
        <taxon>Bacillati</taxon>
        <taxon>Cyanobacteriota</taxon>
        <taxon>Cyanophyceae</taxon>
        <taxon>Oscillatoriophycideae</taxon>
        <taxon>Chroococcales</taxon>
        <taxon>Microcystaceae</taxon>
        <taxon>Pannus</taxon>
    </lineage>
</organism>
<dbReference type="AlphaFoldDB" id="A0AAW9QYN8"/>
<dbReference type="InterPro" id="IPR003018">
    <property type="entry name" value="GAF"/>
</dbReference>
<comment type="caution">
    <text evidence="2">The sequence shown here is derived from an EMBL/GenBank/DDBJ whole genome shotgun (WGS) entry which is preliminary data.</text>
</comment>
<evidence type="ECO:0000313" key="3">
    <source>
        <dbReference type="Proteomes" id="UP001328733"/>
    </source>
</evidence>